<protein>
    <submittedName>
        <fullName evidence="2">Uncharacterized protein</fullName>
    </submittedName>
</protein>
<gene>
    <name evidence="2" type="ORF">FGO68_gene5282</name>
</gene>
<keyword evidence="3" id="KW-1185">Reference proteome</keyword>
<dbReference type="Proteomes" id="UP000785679">
    <property type="component" value="Unassembled WGS sequence"/>
</dbReference>
<dbReference type="EMBL" id="RRYP01008319">
    <property type="protein sequence ID" value="TNV79854.1"/>
    <property type="molecule type" value="Genomic_DNA"/>
</dbReference>
<dbReference type="AlphaFoldDB" id="A0A8J8NT91"/>
<proteinExistence type="predicted"/>
<organism evidence="2 3">
    <name type="scientific">Halteria grandinella</name>
    <dbReference type="NCBI Taxonomy" id="5974"/>
    <lineage>
        <taxon>Eukaryota</taxon>
        <taxon>Sar</taxon>
        <taxon>Alveolata</taxon>
        <taxon>Ciliophora</taxon>
        <taxon>Intramacronucleata</taxon>
        <taxon>Spirotrichea</taxon>
        <taxon>Stichotrichia</taxon>
        <taxon>Sporadotrichida</taxon>
        <taxon>Halteriidae</taxon>
        <taxon>Halteria</taxon>
    </lineage>
</organism>
<sequence>MNTQNAPTYERVIQTNRNRNQPVQVYYETNFPIEMARLKRRAQEFLKSMKKGKSGTEKSQVSHQTESNLKRLKSTRYLSFIARIQLTSTLFKVSLRA</sequence>
<feature type="compositionally biased region" description="Polar residues" evidence="1">
    <location>
        <begin position="57"/>
        <end position="67"/>
    </location>
</feature>
<name>A0A8J8NT91_HALGN</name>
<evidence type="ECO:0000256" key="1">
    <source>
        <dbReference type="SAM" id="MobiDB-lite"/>
    </source>
</evidence>
<feature type="region of interest" description="Disordered" evidence="1">
    <location>
        <begin position="48"/>
        <end position="67"/>
    </location>
</feature>
<evidence type="ECO:0000313" key="2">
    <source>
        <dbReference type="EMBL" id="TNV79854.1"/>
    </source>
</evidence>
<reference evidence="2" key="1">
    <citation type="submission" date="2019-06" db="EMBL/GenBank/DDBJ databases">
        <authorList>
            <person name="Zheng W."/>
        </authorList>
    </citation>
    <scope>NUCLEOTIDE SEQUENCE</scope>
    <source>
        <strain evidence="2">QDHG01</strain>
    </source>
</reference>
<accession>A0A8J8NT91</accession>
<evidence type="ECO:0000313" key="3">
    <source>
        <dbReference type="Proteomes" id="UP000785679"/>
    </source>
</evidence>
<comment type="caution">
    <text evidence="2">The sequence shown here is derived from an EMBL/GenBank/DDBJ whole genome shotgun (WGS) entry which is preliminary data.</text>
</comment>